<dbReference type="InterPro" id="IPR009668">
    <property type="entry name" value="RNA_pol-assoc_fac_A49-like"/>
</dbReference>
<evidence type="ECO:0000256" key="4">
    <source>
        <dbReference type="ARBA" id="ARBA00023163"/>
    </source>
</evidence>
<dbReference type="EMBL" id="JAPQKO010000001">
    <property type="protein sequence ID" value="KAJ5183098.1"/>
    <property type="molecule type" value="Genomic_DNA"/>
</dbReference>
<proteinExistence type="inferred from homology"/>
<dbReference type="GO" id="GO:0003677">
    <property type="term" value="F:DNA binding"/>
    <property type="evidence" value="ECO:0007669"/>
    <property type="project" value="InterPro"/>
</dbReference>
<evidence type="ECO:0000256" key="1">
    <source>
        <dbReference type="ARBA" id="ARBA00004604"/>
    </source>
</evidence>
<comment type="caution">
    <text evidence="7">The sequence shown here is derived from an EMBL/GenBank/DDBJ whole genome shotgun (WGS) entry which is preliminary data.</text>
</comment>
<evidence type="ECO:0000256" key="5">
    <source>
        <dbReference type="ARBA" id="ARBA00023242"/>
    </source>
</evidence>
<feature type="compositionally biased region" description="Low complexity" evidence="6">
    <location>
        <begin position="412"/>
        <end position="421"/>
    </location>
</feature>
<comment type="subcellular location">
    <subcellularLocation>
        <location evidence="1">Nucleus</location>
        <location evidence="1">Nucleolus</location>
    </subcellularLocation>
</comment>
<sequence length="497" mass="54007">MPDKTEKKRKRVSDRHDQPRKKSSHELLALPPLAASVVEDKSELAPVIATTPGVLNSKGLRWNPYIRARNVQRSAAATRNPGILSSEMLLQSSDHEKMDFVGREGLGDDSDSQLKHYVAVVDPENKTWQVVEARRVTLRGAIRSNKNAEEDSDDEMNTMRAQRTALTNTFGTKQSRKAVQSMQENAQLSNAPAGAVPEAGAALLSSLPADVASGTAKANNVQAEVQAAKPVPTPDLTAAHPSDVYPLDTLVPGGQSTLRQLNGVEEWKSQVDNGLNVTTASRYVSSRVVAVASSGNTTQLQILRLIQLLLEFTRSLKGMSRDKGAGPGSKRLPPRDDLRRIMSNTSGTAPKSSKDDESAESSTDLLPDSVVDAIRRRFAPQGGMLTKHNVTLLHTTICALSLHIPPQPAKDGGSSSLGGNSPNELATDPSDLRDDLRLDSNTIHQYFRELGCRIDRPKDSEFSKWNIKGGKAEAHARRVARLRIPVEFPKVSRGGRK</sequence>
<keyword evidence="3" id="KW-0240">DNA-directed RNA polymerase</keyword>
<accession>A0A9W9LZ06</accession>
<gene>
    <name evidence="7" type="ORF">N7492_000714</name>
</gene>
<protein>
    <recommendedName>
        <fullName evidence="9">RNA polymerase I associated factor, A49-like protein</fullName>
    </recommendedName>
</protein>
<feature type="compositionally biased region" description="Basic residues" evidence="6">
    <location>
        <begin position="7"/>
        <end position="23"/>
    </location>
</feature>
<evidence type="ECO:0000313" key="8">
    <source>
        <dbReference type="Proteomes" id="UP001146351"/>
    </source>
</evidence>
<evidence type="ECO:0008006" key="9">
    <source>
        <dbReference type="Google" id="ProtNLM"/>
    </source>
</evidence>
<evidence type="ECO:0000313" key="7">
    <source>
        <dbReference type="EMBL" id="KAJ5183098.1"/>
    </source>
</evidence>
<evidence type="ECO:0000256" key="3">
    <source>
        <dbReference type="ARBA" id="ARBA00022478"/>
    </source>
</evidence>
<dbReference type="AlphaFoldDB" id="A0A9W9LZ06"/>
<evidence type="ECO:0000256" key="2">
    <source>
        <dbReference type="ARBA" id="ARBA00009430"/>
    </source>
</evidence>
<feature type="region of interest" description="Disordered" evidence="6">
    <location>
        <begin position="408"/>
        <end position="433"/>
    </location>
</feature>
<feature type="region of interest" description="Disordered" evidence="6">
    <location>
        <begin position="318"/>
        <end position="366"/>
    </location>
</feature>
<name>A0A9W9LZ06_9EURO</name>
<dbReference type="GO" id="GO:0000428">
    <property type="term" value="C:DNA-directed RNA polymerase complex"/>
    <property type="evidence" value="ECO:0007669"/>
    <property type="project" value="UniProtKB-KW"/>
</dbReference>
<dbReference type="OrthoDB" id="532500at2759"/>
<dbReference type="PANTHER" id="PTHR14440">
    <property type="entry name" value="DNA-DIRECTED RNA POLYMERASE I SUBUNIT RPA49"/>
    <property type="match status" value="1"/>
</dbReference>
<reference evidence="7" key="1">
    <citation type="submission" date="2022-11" db="EMBL/GenBank/DDBJ databases">
        <authorList>
            <person name="Petersen C."/>
        </authorList>
    </citation>
    <scope>NUCLEOTIDE SEQUENCE</scope>
    <source>
        <strain evidence="7">IBT 21917</strain>
    </source>
</reference>
<organism evidence="7 8">
    <name type="scientific">Penicillium capsulatum</name>
    <dbReference type="NCBI Taxonomy" id="69766"/>
    <lineage>
        <taxon>Eukaryota</taxon>
        <taxon>Fungi</taxon>
        <taxon>Dikarya</taxon>
        <taxon>Ascomycota</taxon>
        <taxon>Pezizomycotina</taxon>
        <taxon>Eurotiomycetes</taxon>
        <taxon>Eurotiomycetidae</taxon>
        <taxon>Eurotiales</taxon>
        <taxon>Aspergillaceae</taxon>
        <taxon>Penicillium</taxon>
    </lineage>
</organism>
<dbReference type="Pfam" id="PF06870">
    <property type="entry name" value="RNA_pol_I_A49"/>
    <property type="match status" value="1"/>
</dbReference>
<keyword evidence="8" id="KW-1185">Reference proteome</keyword>
<dbReference type="GO" id="GO:0005730">
    <property type="term" value="C:nucleolus"/>
    <property type="evidence" value="ECO:0007669"/>
    <property type="project" value="UniProtKB-SubCell"/>
</dbReference>
<keyword evidence="4" id="KW-0804">Transcription</keyword>
<keyword evidence="5" id="KW-0539">Nucleus</keyword>
<reference evidence="7" key="2">
    <citation type="journal article" date="2023" name="IMA Fungus">
        <title>Comparative genomic study of the Penicillium genus elucidates a diverse pangenome and 15 lateral gene transfer events.</title>
        <authorList>
            <person name="Petersen C."/>
            <person name="Sorensen T."/>
            <person name="Nielsen M.R."/>
            <person name="Sondergaard T.E."/>
            <person name="Sorensen J.L."/>
            <person name="Fitzpatrick D.A."/>
            <person name="Frisvad J.C."/>
            <person name="Nielsen K.L."/>
        </authorList>
    </citation>
    <scope>NUCLEOTIDE SEQUENCE</scope>
    <source>
        <strain evidence="7">IBT 21917</strain>
    </source>
</reference>
<feature type="region of interest" description="Disordered" evidence="6">
    <location>
        <begin position="1"/>
        <end position="28"/>
    </location>
</feature>
<comment type="similarity">
    <text evidence="2">Belongs to the eukaryotic RPA49/POLR1E RNA polymerase subunit family.</text>
</comment>
<dbReference type="Proteomes" id="UP001146351">
    <property type="component" value="Unassembled WGS sequence"/>
</dbReference>
<dbReference type="GO" id="GO:0006351">
    <property type="term" value="P:DNA-templated transcription"/>
    <property type="evidence" value="ECO:0007669"/>
    <property type="project" value="InterPro"/>
</dbReference>
<evidence type="ECO:0000256" key="6">
    <source>
        <dbReference type="SAM" id="MobiDB-lite"/>
    </source>
</evidence>